<sequence length="143" mass="16002">MNKGYVLVVLVAVLVLVEGKTQLKRRNGSKAAANVDRVIESRGGEELLQENSLKAGDKFLDVYQALLQKKAARDARLAKKSERQERKKQALRAAQGEKLQAEAGLDFETYDQAEKFHNLEAEADRNVANRFGKNIYINITQTA</sequence>
<evidence type="ECO:0000256" key="1">
    <source>
        <dbReference type="SAM" id="SignalP"/>
    </source>
</evidence>
<proteinExistence type="predicted"/>
<gene>
    <name evidence="2" type="ORF">EB796_020019</name>
</gene>
<reference evidence="2" key="1">
    <citation type="submission" date="2020-06" db="EMBL/GenBank/DDBJ databases">
        <title>Draft genome of Bugula neritina, a colonial animal packing powerful symbionts and potential medicines.</title>
        <authorList>
            <person name="Rayko M."/>
        </authorList>
    </citation>
    <scope>NUCLEOTIDE SEQUENCE [LARGE SCALE GENOMIC DNA]</scope>
    <source>
        <strain evidence="2">Kwan_BN1</strain>
    </source>
</reference>
<organism evidence="2 3">
    <name type="scientific">Bugula neritina</name>
    <name type="common">Brown bryozoan</name>
    <name type="synonym">Sertularia neritina</name>
    <dbReference type="NCBI Taxonomy" id="10212"/>
    <lineage>
        <taxon>Eukaryota</taxon>
        <taxon>Metazoa</taxon>
        <taxon>Spiralia</taxon>
        <taxon>Lophotrochozoa</taxon>
        <taxon>Bryozoa</taxon>
        <taxon>Gymnolaemata</taxon>
        <taxon>Cheilostomatida</taxon>
        <taxon>Flustrina</taxon>
        <taxon>Buguloidea</taxon>
        <taxon>Bugulidae</taxon>
        <taxon>Bugula</taxon>
    </lineage>
</organism>
<protein>
    <submittedName>
        <fullName evidence="2">Uncharacterized protein</fullName>
    </submittedName>
</protein>
<keyword evidence="1" id="KW-0732">Signal</keyword>
<dbReference type="Proteomes" id="UP000593567">
    <property type="component" value="Unassembled WGS sequence"/>
</dbReference>
<comment type="caution">
    <text evidence="2">The sequence shown here is derived from an EMBL/GenBank/DDBJ whole genome shotgun (WGS) entry which is preliminary data.</text>
</comment>
<evidence type="ECO:0000313" key="3">
    <source>
        <dbReference type="Proteomes" id="UP000593567"/>
    </source>
</evidence>
<dbReference type="EMBL" id="VXIV02002982">
    <property type="protein sequence ID" value="KAF6021677.1"/>
    <property type="molecule type" value="Genomic_DNA"/>
</dbReference>
<dbReference type="AlphaFoldDB" id="A0A7J7J6X5"/>
<name>A0A7J7J6X5_BUGNE</name>
<keyword evidence="3" id="KW-1185">Reference proteome</keyword>
<evidence type="ECO:0000313" key="2">
    <source>
        <dbReference type="EMBL" id="KAF6021677.1"/>
    </source>
</evidence>
<feature type="chain" id="PRO_5029814934" evidence="1">
    <location>
        <begin position="20"/>
        <end position="143"/>
    </location>
</feature>
<accession>A0A7J7J6X5</accession>
<feature type="signal peptide" evidence="1">
    <location>
        <begin position="1"/>
        <end position="19"/>
    </location>
</feature>